<dbReference type="Proteomes" id="UP001322277">
    <property type="component" value="Chromosome 1"/>
</dbReference>
<evidence type="ECO:0008006" key="4">
    <source>
        <dbReference type="Google" id="ProtNLM"/>
    </source>
</evidence>
<protein>
    <recommendedName>
        <fullName evidence="4">Myb-like domain-containing protein</fullName>
    </recommendedName>
</protein>
<evidence type="ECO:0000313" key="3">
    <source>
        <dbReference type="Proteomes" id="UP001322277"/>
    </source>
</evidence>
<name>A0AAX4I166_9PEZI</name>
<proteinExistence type="predicted"/>
<dbReference type="GeneID" id="87938609"/>
<feature type="region of interest" description="Disordered" evidence="1">
    <location>
        <begin position="287"/>
        <end position="324"/>
    </location>
</feature>
<evidence type="ECO:0000313" key="2">
    <source>
        <dbReference type="EMBL" id="WQF77092.1"/>
    </source>
</evidence>
<evidence type="ECO:0000256" key="1">
    <source>
        <dbReference type="SAM" id="MobiDB-lite"/>
    </source>
</evidence>
<sequence>MFLVRSQVLPPFMVQGNAMDINVYCDPKKPTPSMDQRHGSKTVPTFSLTDYSSSKPLSLPCATDTVTGKLGVGNDEMTQAPKLPFGHVSAPPGFQVNLPRLRELDILPPAALSNSTTYSLDPIGSCESLPRSATLSSETQRSMPLTTYEYYHSLPLPQATPQYQHGLQDLSLVVGSCLPDWLPVSFHTGATTSRRPRRSTSRPHCNVRYTPKQVECIDYLRDDCGLSWREFAEKYASIFPGDAEQGHKRGAQGLQGVYYRKNRQMSIHDHKRQCESVGMSLIPLANHNRTNADDNEDAGRARQWQHEATAHQKKCKQAPNDSRD</sequence>
<gene>
    <name evidence="2" type="ORF">CDEST_02106</name>
</gene>
<keyword evidence="3" id="KW-1185">Reference proteome</keyword>
<organism evidence="2 3">
    <name type="scientific">Colletotrichum destructivum</name>
    <dbReference type="NCBI Taxonomy" id="34406"/>
    <lineage>
        <taxon>Eukaryota</taxon>
        <taxon>Fungi</taxon>
        <taxon>Dikarya</taxon>
        <taxon>Ascomycota</taxon>
        <taxon>Pezizomycotina</taxon>
        <taxon>Sordariomycetes</taxon>
        <taxon>Hypocreomycetidae</taxon>
        <taxon>Glomerellales</taxon>
        <taxon>Glomerellaceae</taxon>
        <taxon>Colletotrichum</taxon>
        <taxon>Colletotrichum destructivum species complex</taxon>
    </lineage>
</organism>
<dbReference type="KEGG" id="cdet:87938609"/>
<dbReference type="EMBL" id="CP137305">
    <property type="protein sequence ID" value="WQF77092.1"/>
    <property type="molecule type" value="Genomic_DNA"/>
</dbReference>
<dbReference type="AlphaFoldDB" id="A0AAX4I166"/>
<dbReference type="RefSeq" id="XP_062774316.1">
    <property type="nucleotide sequence ID" value="XM_062918265.1"/>
</dbReference>
<reference evidence="3" key="1">
    <citation type="journal article" date="2023" name="bioRxiv">
        <title>Complete genome of the Medicago anthracnose fungus, Colletotrichum destructivum, reveals a mini-chromosome-like region within a core chromosome.</title>
        <authorList>
            <person name="Lapalu N."/>
            <person name="Simon A."/>
            <person name="Lu A."/>
            <person name="Plaumann P.-L."/>
            <person name="Amselem J."/>
            <person name="Pigne S."/>
            <person name="Auger A."/>
            <person name="Koch C."/>
            <person name="Dallery J.-F."/>
            <person name="O'Connell R.J."/>
        </authorList>
    </citation>
    <scope>NUCLEOTIDE SEQUENCE [LARGE SCALE GENOMIC DNA]</scope>
    <source>
        <strain evidence="3">CBS 520.97</strain>
    </source>
</reference>
<feature type="compositionally biased region" description="Basic and acidic residues" evidence="1">
    <location>
        <begin position="297"/>
        <end position="310"/>
    </location>
</feature>
<accession>A0AAX4I166</accession>